<evidence type="ECO:0000313" key="3">
    <source>
        <dbReference type="Proteomes" id="UP000326393"/>
    </source>
</evidence>
<dbReference type="EMBL" id="CP044536">
    <property type="protein sequence ID" value="QFI14997.1"/>
    <property type="molecule type" value="Genomic_DNA"/>
</dbReference>
<gene>
    <name evidence="2" type="ORF">DB723_04525</name>
</gene>
<dbReference type="KEGG" id="bmat:DB723_04525"/>
<sequence length="70" mass="8088">MTKLMYAIFLSAILFVACETTKISDEMENTMSDDLKVTAPMTDKSMMKSDREKQPMMKSNKQPMMKPMKK</sequence>
<dbReference type="Proteomes" id="UP000326393">
    <property type="component" value="Plasmid lp54"/>
</dbReference>
<organism evidence="2 3">
    <name type="scientific">Borrelia maritima</name>
    <dbReference type="NCBI Taxonomy" id="2761123"/>
    <lineage>
        <taxon>Bacteria</taxon>
        <taxon>Pseudomonadati</taxon>
        <taxon>Spirochaetota</taxon>
        <taxon>Spirochaetia</taxon>
        <taxon>Spirochaetales</taxon>
        <taxon>Borreliaceae</taxon>
        <taxon>Borrelia</taxon>
    </lineage>
</organism>
<evidence type="ECO:0000256" key="1">
    <source>
        <dbReference type="SAM" id="MobiDB-lite"/>
    </source>
</evidence>
<keyword evidence="2" id="KW-0614">Plasmid</keyword>
<name>A0A5J6WDX9_9SPIR</name>
<reference evidence="2 3" key="1">
    <citation type="journal article" date="2020" name="Int. J. Syst. Evol. Microbiol.">
        <title>Borrelia maritima sp. nov., a novel species of the Borrelia burgdorferi sensu lato complex, occupying a basal position to North American species.</title>
        <authorList>
            <person name="Margos G."/>
            <person name="Fedorova N."/>
            <person name="Becker N.S."/>
            <person name="Kleinjan J.E."/>
            <person name="Marosevic D."/>
            <person name="Krebs S."/>
            <person name="Hui L."/>
            <person name="Fingerle V."/>
            <person name="Lane R.S."/>
        </authorList>
    </citation>
    <scope>NUCLEOTIDE SEQUENCE [LARGE SCALE GENOMIC DNA]</scope>
    <source>
        <strain evidence="2 3">CA690</strain>
    </source>
</reference>
<dbReference type="RefSeq" id="WP_151553027.1">
    <property type="nucleotide sequence ID" value="NZ_CP044536.1"/>
</dbReference>
<keyword evidence="2" id="KW-0449">Lipoprotein</keyword>
<protein>
    <submittedName>
        <fullName evidence="2">Lp6.6 family lipoprotein</fullName>
    </submittedName>
</protein>
<proteinExistence type="predicted"/>
<dbReference type="OrthoDB" id="352840at2"/>
<evidence type="ECO:0000313" key="2">
    <source>
        <dbReference type="EMBL" id="QFI14997.1"/>
    </source>
</evidence>
<geneLocation type="plasmid" evidence="2 3">
    <name>lp54</name>
</geneLocation>
<feature type="region of interest" description="Disordered" evidence="1">
    <location>
        <begin position="34"/>
        <end position="70"/>
    </location>
</feature>
<dbReference type="AlphaFoldDB" id="A0A5J6WDX9"/>
<feature type="compositionally biased region" description="Basic and acidic residues" evidence="1">
    <location>
        <begin position="45"/>
        <end position="55"/>
    </location>
</feature>
<dbReference type="NCBIfam" id="NF033515">
    <property type="entry name" value="lipo_6_6_Borrel"/>
    <property type="match status" value="1"/>
</dbReference>
<accession>A0A5J6WDX9</accession>
<dbReference type="PROSITE" id="PS51257">
    <property type="entry name" value="PROKAR_LIPOPROTEIN"/>
    <property type="match status" value="1"/>
</dbReference>
<keyword evidence="3" id="KW-1185">Reference proteome</keyword>